<evidence type="ECO:0000313" key="1">
    <source>
        <dbReference type="EMBL" id="CAI9769008.1"/>
    </source>
</evidence>
<dbReference type="EMBL" id="OU503045">
    <property type="protein sequence ID" value="CAI9769008.1"/>
    <property type="molecule type" value="Genomic_DNA"/>
</dbReference>
<gene>
    <name evidence="1" type="ORF">FPE_LOCUS17282</name>
</gene>
<proteinExistence type="predicted"/>
<name>A0AAD1ZH87_9LAMI</name>
<dbReference type="AlphaFoldDB" id="A0AAD1ZH87"/>
<dbReference type="Proteomes" id="UP000834106">
    <property type="component" value="Chromosome 10"/>
</dbReference>
<protein>
    <submittedName>
        <fullName evidence="1">Uncharacterized protein</fullName>
    </submittedName>
</protein>
<accession>A0AAD1ZH87</accession>
<keyword evidence="2" id="KW-1185">Reference proteome</keyword>
<reference evidence="1" key="1">
    <citation type="submission" date="2023-05" db="EMBL/GenBank/DDBJ databases">
        <authorList>
            <person name="Huff M."/>
        </authorList>
    </citation>
    <scope>NUCLEOTIDE SEQUENCE</scope>
</reference>
<sequence length="116" mass="12865">MAFLAVRRKSCLSKLDFDHLKCFIIEKSEQAVVSIGCFVPLQAIESIQCESKSNEEATDFEVISDSLARAKTETGSKSLSKASFLREKIVILYVSKLAFSRICRKSAFSTSSDNSI</sequence>
<evidence type="ECO:0000313" key="2">
    <source>
        <dbReference type="Proteomes" id="UP000834106"/>
    </source>
</evidence>
<organism evidence="1 2">
    <name type="scientific">Fraxinus pennsylvanica</name>
    <dbReference type="NCBI Taxonomy" id="56036"/>
    <lineage>
        <taxon>Eukaryota</taxon>
        <taxon>Viridiplantae</taxon>
        <taxon>Streptophyta</taxon>
        <taxon>Embryophyta</taxon>
        <taxon>Tracheophyta</taxon>
        <taxon>Spermatophyta</taxon>
        <taxon>Magnoliopsida</taxon>
        <taxon>eudicotyledons</taxon>
        <taxon>Gunneridae</taxon>
        <taxon>Pentapetalae</taxon>
        <taxon>asterids</taxon>
        <taxon>lamiids</taxon>
        <taxon>Lamiales</taxon>
        <taxon>Oleaceae</taxon>
        <taxon>Oleeae</taxon>
        <taxon>Fraxinus</taxon>
    </lineage>
</organism>